<evidence type="ECO:0000256" key="4">
    <source>
        <dbReference type="ARBA" id="ARBA00022692"/>
    </source>
</evidence>
<evidence type="ECO:0000313" key="10">
    <source>
        <dbReference type="Proteomes" id="UP000242705"/>
    </source>
</evidence>
<dbReference type="PANTHER" id="PTHR43163:SF6">
    <property type="entry name" value="DIPEPTIDE TRANSPORT SYSTEM PERMEASE PROTEIN DPPB-RELATED"/>
    <property type="match status" value="1"/>
</dbReference>
<feature type="transmembrane region" description="Helical" evidence="7">
    <location>
        <begin position="285"/>
        <end position="308"/>
    </location>
</feature>
<evidence type="ECO:0000256" key="2">
    <source>
        <dbReference type="ARBA" id="ARBA00022448"/>
    </source>
</evidence>
<dbReference type="Proteomes" id="UP000242705">
    <property type="component" value="Unassembled WGS sequence"/>
</dbReference>
<organism evidence="9 10">
    <name type="scientific">Sulfobacillus thermosulfidooxidans</name>
    <dbReference type="NCBI Taxonomy" id="28034"/>
    <lineage>
        <taxon>Bacteria</taxon>
        <taxon>Bacillati</taxon>
        <taxon>Bacillota</taxon>
        <taxon>Clostridia</taxon>
        <taxon>Eubacteriales</taxon>
        <taxon>Clostridiales Family XVII. Incertae Sedis</taxon>
        <taxon>Sulfobacillus</taxon>
    </lineage>
</organism>
<dbReference type="Pfam" id="PF00528">
    <property type="entry name" value="BPD_transp_1"/>
    <property type="match status" value="1"/>
</dbReference>
<dbReference type="GO" id="GO:0005886">
    <property type="term" value="C:plasma membrane"/>
    <property type="evidence" value="ECO:0007669"/>
    <property type="project" value="UniProtKB-SubCell"/>
</dbReference>
<sequence length="317" mass="35162">MTFYVFKRISQSLILLFLVSVTSFFLMHLAPGGPLAVYARNPHITAHTLHVMEIRLGLNLPIWQQYVRWINAWLHGQWGYSISSGLPVVAIITSHLGATGSLMLGGIIVASVLGISIGTIGAVKRNTVFDYISSFFAYMVWAMPVFWLGYVLQLIFGIDLGWLPIAGQSNFSNPSLKSFVVHLILPSLTLGGVSAAGWSRYLRSSLVDVLHQDYIRTAKAKGLPPRRILLKHALRNAIIPLLTIIALDIPFFFSGAVLTEIVFSWPGVGRLFFDALQSQDYPVEISVIMLTAMLIVLCNLAADLLYAVMDPRIQYEK</sequence>
<evidence type="ECO:0000256" key="7">
    <source>
        <dbReference type="RuleBase" id="RU363032"/>
    </source>
</evidence>
<keyword evidence="2 7" id="KW-0813">Transport</keyword>
<evidence type="ECO:0000256" key="3">
    <source>
        <dbReference type="ARBA" id="ARBA00022475"/>
    </source>
</evidence>
<comment type="caution">
    <text evidence="9">The sequence shown here is derived from an EMBL/GenBank/DDBJ whole genome shotgun (WGS) entry which is preliminary data.</text>
</comment>
<feature type="transmembrane region" description="Helical" evidence="7">
    <location>
        <begin position="178"/>
        <end position="198"/>
    </location>
</feature>
<dbReference type="InterPro" id="IPR035906">
    <property type="entry name" value="MetI-like_sf"/>
</dbReference>
<protein>
    <submittedName>
        <fullName evidence="9">Diguanylate cyclase</fullName>
    </submittedName>
</protein>
<evidence type="ECO:0000256" key="1">
    <source>
        <dbReference type="ARBA" id="ARBA00004651"/>
    </source>
</evidence>
<gene>
    <name evidence="9" type="ORF">C7B47_11780</name>
</gene>
<dbReference type="GO" id="GO:0055085">
    <property type="term" value="P:transmembrane transport"/>
    <property type="evidence" value="ECO:0007669"/>
    <property type="project" value="InterPro"/>
</dbReference>
<feature type="transmembrane region" description="Helical" evidence="7">
    <location>
        <begin position="135"/>
        <end position="158"/>
    </location>
</feature>
<comment type="subcellular location">
    <subcellularLocation>
        <location evidence="1 7">Cell membrane</location>
        <topology evidence="1 7">Multi-pass membrane protein</topology>
    </subcellularLocation>
</comment>
<evidence type="ECO:0000256" key="5">
    <source>
        <dbReference type="ARBA" id="ARBA00022989"/>
    </source>
</evidence>
<reference evidence="9 10" key="1">
    <citation type="journal article" date="2014" name="BMC Genomics">
        <title>Comparison of environmental and isolate Sulfobacillus genomes reveals diverse carbon, sulfur, nitrogen, and hydrogen metabolisms.</title>
        <authorList>
            <person name="Justice N.B."/>
            <person name="Norman A."/>
            <person name="Brown C.T."/>
            <person name="Singh A."/>
            <person name="Thomas B.C."/>
            <person name="Banfield J.F."/>
        </authorList>
    </citation>
    <scope>NUCLEOTIDE SEQUENCE [LARGE SCALE GENOMIC DNA]</scope>
    <source>
        <strain evidence="9">AMDSBA5</strain>
    </source>
</reference>
<dbReference type="CDD" id="cd06261">
    <property type="entry name" value="TM_PBP2"/>
    <property type="match status" value="1"/>
</dbReference>
<dbReference type="Gene3D" id="1.10.3720.10">
    <property type="entry name" value="MetI-like"/>
    <property type="match status" value="1"/>
</dbReference>
<name>A0A2T2WTI2_SULTH</name>
<dbReference type="Pfam" id="PF19300">
    <property type="entry name" value="BPD_transp_1_N"/>
    <property type="match status" value="1"/>
</dbReference>
<evidence type="ECO:0000313" key="9">
    <source>
        <dbReference type="EMBL" id="PSR25561.1"/>
    </source>
</evidence>
<evidence type="ECO:0000259" key="8">
    <source>
        <dbReference type="PROSITE" id="PS50928"/>
    </source>
</evidence>
<keyword evidence="6 7" id="KW-0472">Membrane</keyword>
<comment type="similarity">
    <text evidence="7">Belongs to the binding-protein-dependent transport system permease family.</text>
</comment>
<keyword evidence="3" id="KW-1003">Cell membrane</keyword>
<keyword evidence="4 7" id="KW-0812">Transmembrane</keyword>
<proteinExistence type="inferred from homology"/>
<dbReference type="PROSITE" id="PS50928">
    <property type="entry name" value="ABC_TM1"/>
    <property type="match status" value="1"/>
</dbReference>
<dbReference type="AlphaFoldDB" id="A0A2T2WTI2"/>
<accession>A0A2T2WTI2</accession>
<keyword evidence="5 7" id="KW-1133">Transmembrane helix</keyword>
<evidence type="ECO:0000256" key="6">
    <source>
        <dbReference type="ARBA" id="ARBA00023136"/>
    </source>
</evidence>
<feature type="transmembrane region" description="Helical" evidence="7">
    <location>
        <begin position="12"/>
        <end position="30"/>
    </location>
</feature>
<dbReference type="PANTHER" id="PTHR43163">
    <property type="entry name" value="DIPEPTIDE TRANSPORT SYSTEM PERMEASE PROTEIN DPPB-RELATED"/>
    <property type="match status" value="1"/>
</dbReference>
<feature type="transmembrane region" description="Helical" evidence="7">
    <location>
        <begin position="102"/>
        <end position="123"/>
    </location>
</feature>
<feature type="transmembrane region" description="Helical" evidence="7">
    <location>
        <begin position="237"/>
        <end position="265"/>
    </location>
</feature>
<dbReference type="EMBL" id="PXYX01000028">
    <property type="protein sequence ID" value="PSR25561.1"/>
    <property type="molecule type" value="Genomic_DNA"/>
</dbReference>
<feature type="domain" description="ABC transmembrane type-1" evidence="8">
    <location>
        <begin position="96"/>
        <end position="306"/>
    </location>
</feature>
<dbReference type="InterPro" id="IPR045621">
    <property type="entry name" value="BPD_transp_1_N"/>
</dbReference>
<dbReference type="InterPro" id="IPR000515">
    <property type="entry name" value="MetI-like"/>
</dbReference>
<dbReference type="SUPFAM" id="SSF161098">
    <property type="entry name" value="MetI-like"/>
    <property type="match status" value="1"/>
</dbReference>